<evidence type="ECO:0000259" key="4">
    <source>
        <dbReference type="Pfam" id="PF21346"/>
    </source>
</evidence>
<evidence type="ECO:0000313" key="5">
    <source>
        <dbReference type="EMBL" id="MFD2163420.1"/>
    </source>
</evidence>
<sequence>MKKFSISRREFVKSSTLVAASLPLNSAFASLMNGHTSPIAQGPVNLNWLDGTIPSLSAGATWGVPWPKGQLKKNAGFTAETPSGSKIPLQSWPLAYWPDGSLKWTGHALGAETGKAKNLRLLPGKPSVPATPLRVTESADFIDINTGIISCRVEKKGNTVISSLSREGKETATKGRLVLLCQDKTEPGDDGTIRTEQFIGEISSVVVEQKGNVRSVVKLEGRHTNTQGTGWLSFIIRLYFYAGAESVRIMHTIIYDGDENKNFIKGIGLRFSVPLQEELHNRHVRFVGEGNGVFAEGVRGLSGLRHGPGREASLAQVDGKKAVITGDGIDDLQYIPAFGDYTLFQPNADSFGIRKRTKTGHSWLNSDQGKRASGTAFLGGPSGGVAFGIRNFWQSYPAQLDIRNAATDTGEITMWVWAPDSPVMDLRFYHDGMGQNTYEKQLRGLEVTYEDYEPGFGTPNGVSRTSEMMIWALPSTPSRARLVEIADTVRNPPMIVCEPQYYKNMEIFGGIWDLPDRSTPEKKEIEDKLDWYFDFYKNEIDQRKWYGFWNYGDVMHSYDQDRHVWKYDIGGFAWDNSELSTDLWLWYYFLRTGRPDAFRIAEAMTRHTGEVDVHHTGPFAPLGSRHNVMHWGCSAKQLRISTATNRRYYYYLTADERVGDLMREQVNADKTLLVIQPNRKVRRGKQTEPNPDGAFANIGFGTDWGALAGAWLTEWERSGDQKVRDKLLNSMRTIAAQPHGFFSSGGMMELATGKFTITTGNQVGASHLSAVFGLVEVCAELVKTVDMPEFEKAWLQYCELYNASAEEQSKELGRALGSLNLAQSHSRLTAFAAKRKQDDQLAKRAWNEFKHSKGGITADFTPKTERILGPLVLNPINEARGVSTNSAAQWGLSAIQCLALIGDKI</sequence>
<dbReference type="Pfam" id="PF19501">
    <property type="entry name" value="PcRGLX_1st"/>
    <property type="match status" value="1"/>
</dbReference>
<accession>A0ABW4ZNY6</accession>
<protein>
    <recommendedName>
        <fullName evidence="7">Tat pathway signal sequence domain protein</fullName>
    </recommendedName>
</protein>
<organism evidence="5 6">
    <name type="scientific">Paradesertivirga mongoliensis</name>
    <dbReference type="NCBI Taxonomy" id="2100740"/>
    <lineage>
        <taxon>Bacteria</taxon>
        <taxon>Pseudomonadati</taxon>
        <taxon>Bacteroidota</taxon>
        <taxon>Sphingobacteriia</taxon>
        <taxon>Sphingobacteriales</taxon>
        <taxon>Sphingobacteriaceae</taxon>
        <taxon>Paradesertivirga</taxon>
    </lineage>
</organism>
<comment type="caution">
    <text evidence="5">The sequence shown here is derived from an EMBL/GenBank/DDBJ whole genome shotgun (WGS) entry which is preliminary data.</text>
</comment>
<name>A0ABW4ZNY6_9SPHI</name>
<dbReference type="InterPro" id="IPR045793">
    <property type="entry name" value="PcRGLX/YetA-like"/>
</dbReference>
<dbReference type="Pfam" id="PF21345">
    <property type="entry name" value="PcRGLX_2nd"/>
    <property type="match status" value="1"/>
</dbReference>
<dbReference type="InterPro" id="IPR006311">
    <property type="entry name" value="TAT_signal"/>
</dbReference>
<evidence type="ECO:0000259" key="2">
    <source>
        <dbReference type="Pfam" id="PF19501"/>
    </source>
</evidence>
<evidence type="ECO:0008006" key="7">
    <source>
        <dbReference type="Google" id="ProtNLM"/>
    </source>
</evidence>
<feature type="domain" description="PcRGLX/YetA-like N-terminal RIFT barrel" evidence="2">
    <location>
        <begin position="44"/>
        <end position="121"/>
    </location>
</feature>
<evidence type="ECO:0000256" key="1">
    <source>
        <dbReference type="SAM" id="SignalP"/>
    </source>
</evidence>
<evidence type="ECO:0000313" key="6">
    <source>
        <dbReference type="Proteomes" id="UP001597387"/>
    </source>
</evidence>
<gene>
    <name evidence="5" type="ORF">ACFSJU_13515</name>
</gene>
<dbReference type="InterPro" id="IPR048331">
    <property type="entry name" value="PcRGLX/YetA_3rd"/>
</dbReference>
<proteinExistence type="predicted"/>
<feature type="domain" description="PcRGLX/YetA-like central beta-sandwich" evidence="3">
    <location>
        <begin position="134"/>
        <end position="486"/>
    </location>
</feature>
<dbReference type="EMBL" id="JBHUHZ010000002">
    <property type="protein sequence ID" value="MFD2163420.1"/>
    <property type="molecule type" value="Genomic_DNA"/>
</dbReference>
<keyword evidence="6" id="KW-1185">Reference proteome</keyword>
<dbReference type="Pfam" id="PF21346">
    <property type="entry name" value="PcRGLX_3rd"/>
    <property type="match status" value="1"/>
</dbReference>
<dbReference type="PROSITE" id="PS51318">
    <property type="entry name" value="TAT"/>
    <property type="match status" value="1"/>
</dbReference>
<dbReference type="PANTHER" id="PTHR40081:SF1">
    <property type="entry name" value="TAT PATHWAY SIGNAL SEQUENCE DOMAIN PROTEIN"/>
    <property type="match status" value="1"/>
</dbReference>
<reference evidence="6" key="1">
    <citation type="journal article" date="2019" name="Int. J. Syst. Evol. Microbiol.">
        <title>The Global Catalogue of Microorganisms (GCM) 10K type strain sequencing project: providing services to taxonomists for standard genome sequencing and annotation.</title>
        <authorList>
            <consortium name="The Broad Institute Genomics Platform"/>
            <consortium name="The Broad Institute Genome Sequencing Center for Infectious Disease"/>
            <person name="Wu L."/>
            <person name="Ma J."/>
        </authorList>
    </citation>
    <scope>NUCLEOTIDE SEQUENCE [LARGE SCALE GENOMIC DNA]</scope>
    <source>
        <strain evidence="6">KCTC 42217</strain>
    </source>
</reference>
<dbReference type="InterPro" id="IPR048330">
    <property type="entry name" value="PcRGLX/YetA_2nd"/>
</dbReference>
<feature type="chain" id="PRO_5045969124" description="Tat pathway signal sequence domain protein" evidence="1">
    <location>
        <begin position="30"/>
        <end position="905"/>
    </location>
</feature>
<dbReference type="InterPro" id="IPR048329">
    <property type="entry name" value="PcRGLX_1st"/>
</dbReference>
<dbReference type="RefSeq" id="WP_255900895.1">
    <property type="nucleotide sequence ID" value="NZ_JAFMZO010000002.1"/>
</dbReference>
<dbReference type="PANTHER" id="PTHR40081">
    <property type="entry name" value="CONCANAVALIN A-LIKE LECTIN/GLUCANASE"/>
    <property type="match status" value="1"/>
</dbReference>
<keyword evidence="1" id="KW-0732">Signal</keyword>
<feature type="domain" description="PcRGLX/YetA-like C-terminal alpha/alpha toroid" evidence="4">
    <location>
        <begin position="492"/>
        <end position="904"/>
    </location>
</feature>
<evidence type="ECO:0000259" key="3">
    <source>
        <dbReference type="Pfam" id="PF21345"/>
    </source>
</evidence>
<dbReference type="Proteomes" id="UP001597387">
    <property type="component" value="Unassembled WGS sequence"/>
</dbReference>
<feature type="signal peptide" evidence="1">
    <location>
        <begin position="1"/>
        <end position="29"/>
    </location>
</feature>